<dbReference type="AlphaFoldDB" id="A0A0A9B8G6"/>
<organism evidence="2">
    <name type="scientific">Arundo donax</name>
    <name type="common">Giant reed</name>
    <name type="synonym">Donax arundinaceus</name>
    <dbReference type="NCBI Taxonomy" id="35708"/>
    <lineage>
        <taxon>Eukaryota</taxon>
        <taxon>Viridiplantae</taxon>
        <taxon>Streptophyta</taxon>
        <taxon>Embryophyta</taxon>
        <taxon>Tracheophyta</taxon>
        <taxon>Spermatophyta</taxon>
        <taxon>Magnoliopsida</taxon>
        <taxon>Liliopsida</taxon>
        <taxon>Poales</taxon>
        <taxon>Poaceae</taxon>
        <taxon>PACMAD clade</taxon>
        <taxon>Arundinoideae</taxon>
        <taxon>Arundineae</taxon>
        <taxon>Arundo</taxon>
    </lineage>
</organism>
<reference evidence="2" key="1">
    <citation type="submission" date="2014-09" db="EMBL/GenBank/DDBJ databases">
        <authorList>
            <person name="Magalhaes I.L.F."/>
            <person name="Oliveira U."/>
            <person name="Santos F.R."/>
            <person name="Vidigal T.H.D.A."/>
            <person name="Brescovit A.D."/>
            <person name="Santos A.J."/>
        </authorList>
    </citation>
    <scope>NUCLEOTIDE SEQUENCE</scope>
    <source>
        <tissue evidence="2">Shoot tissue taken approximately 20 cm above the soil surface</tissue>
    </source>
</reference>
<dbReference type="EMBL" id="GBRH01242318">
    <property type="protein sequence ID" value="JAD55577.1"/>
    <property type="molecule type" value="Transcribed_RNA"/>
</dbReference>
<accession>A0A0A9B8G6</accession>
<proteinExistence type="predicted"/>
<evidence type="ECO:0000256" key="1">
    <source>
        <dbReference type="SAM" id="MobiDB-lite"/>
    </source>
</evidence>
<name>A0A0A9B8G6_ARUDO</name>
<sequence length="22" mass="2262">MSIPLSSSVSQLPTATETAQNV</sequence>
<evidence type="ECO:0000313" key="2">
    <source>
        <dbReference type="EMBL" id="JAD55577.1"/>
    </source>
</evidence>
<protein>
    <submittedName>
        <fullName evidence="2">Uncharacterized protein</fullName>
    </submittedName>
</protein>
<feature type="region of interest" description="Disordered" evidence="1">
    <location>
        <begin position="1"/>
        <end position="22"/>
    </location>
</feature>
<reference evidence="2" key="2">
    <citation type="journal article" date="2015" name="Data Brief">
        <title>Shoot transcriptome of the giant reed, Arundo donax.</title>
        <authorList>
            <person name="Barrero R.A."/>
            <person name="Guerrero F.D."/>
            <person name="Moolhuijzen P."/>
            <person name="Goolsby J.A."/>
            <person name="Tidwell J."/>
            <person name="Bellgard S.E."/>
            <person name="Bellgard M.I."/>
        </authorList>
    </citation>
    <scope>NUCLEOTIDE SEQUENCE</scope>
    <source>
        <tissue evidence="2">Shoot tissue taken approximately 20 cm above the soil surface</tissue>
    </source>
</reference>